<dbReference type="Proteomes" id="UP001056426">
    <property type="component" value="Chromosome"/>
</dbReference>
<feature type="domain" description="ComEC/Rec2-related protein" evidence="7">
    <location>
        <begin position="231"/>
        <end position="495"/>
    </location>
</feature>
<dbReference type="Pfam" id="PF13567">
    <property type="entry name" value="DUF4131"/>
    <property type="match status" value="1"/>
</dbReference>
<dbReference type="RefSeq" id="WP_250724797.1">
    <property type="nucleotide sequence ID" value="NZ_CP098400.1"/>
</dbReference>
<evidence type="ECO:0000259" key="7">
    <source>
        <dbReference type="Pfam" id="PF03772"/>
    </source>
</evidence>
<keyword evidence="2" id="KW-1003">Cell membrane</keyword>
<feature type="transmembrane region" description="Helical" evidence="6">
    <location>
        <begin position="386"/>
        <end position="405"/>
    </location>
</feature>
<accession>A0A9J6ZS92</accession>
<keyword evidence="3 6" id="KW-0812">Transmembrane</keyword>
<comment type="subcellular location">
    <subcellularLocation>
        <location evidence="1">Cell membrane</location>
        <topology evidence="1">Multi-pass membrane protein</topology>
    </subcellularLocation>
</comment>
<feature type="domain" description="DUF4131" evidence="8">
    <location>
        <begin position="30"/>
        <end position="190"/>
    </location>
</feature>
<keyword evidence="10" id="KW-1185">Reference proteome</keyword>
<feature type="transmembrane region" description="Helical" evidence="6">
    <location>
        <begin position="286"/>
        <end position="306"/>
    </location>
</feature>
<reference evidence="9" key="1">
    <citation type="submission" date="2022-05" db="EMBL/GenBank/DDBJ databases">
        <authorList>
            <person name="Sun X."/>
        </authorList>
    </citation>
    <scope>NUCLEOTIDE SEQUENCE</scope>
    <source>
        <strain evidence="9">Ai-910</strain>
    </source>
</reference>
<dbReference type="GO" id="GO:0005886">
    <property type="term" value="C:plasma membrane"/>
    <property type="evidence" value="ECO:0007669"/>
    <property type="project" value="UniProtKB-SubCell"/>
</dbReference>
<dbReference type="PANTHER" id="PTHR30619">
    <property type="entry name" value="DNA INTERNALIZATION/COMPETENCE PROTEIN COMEC/REC2"/>
    <property type="match status" value="1"/>
</dbReference>
<protein>
    <submittedName>
        <fullName evidence="9">ComEC family competence protein</fullName>
    </submittedName>
</protein>
<dbReference type="NCBIfam" id="TIGR00360">
    <property type="entry name" value="ComEC_N-term"/>
    <property type="match status" value="1"/>
</dbReference>
<feature type="transmembrane region" description="Helical" evidence="6">
    <location>
        <begin position="7"/>
        <end position="26"/>
    </location>
</feature>
<evidence type="ECO:0000256" key="2">
    <source>
        <dbReference type="ARBA" id="ARBA00022475"/>
    </source>
</evidence>
<organism evidence="9 10">
    <name type="scientific">Xiashengella succiniciproducens</name>
    <dbReference type="NCBI Taxonomy" id="2949635"/>
    <lineage>
        <taxon>Bacteria</taxon>
        <taxon>Pseudomonadati</taxon>
        <taxon>Bacteroidota</taxon>
        <taxon>Bacteroidia</taxon>
        <taxon>Marinilabiliales</taxon>
        <taxon>Marinilabiliaceae</taxon>
        <taxon>Xiashengella</taxon>
    </lineage>
</organism>
<evidence type="ECO:0000259" key="8">
    <source>
        <dbReference type="Pfam" id="PF13567"/>
    </source>
</evidence>
<feature type="transmembrane region" description="Helical" evidence="6">
    <location>
        <begin position="347"/>
        <end position="366"/>
    </location>
</feature>
<evidence type="ECO:0000256" key="6">
    <source>
        <dbReference type="SAM" id="Phobius"/>
    </source>
</evidence>
<dbReference type="EMBL" id="CP098400">
    <property type="protein sequence ID" value="URW80517.1"/>
    <property type="molecule type" value="Genomic_DNA"/>
</dbReference>
<gene>
    <name evidence="9" type="ORF">M9189_04030</name>
</gene>
<evidence type="ECO:0000256" key="3">
    <source>
        <dbReference type="ARBA" id="ARBA00022692"/>
    </source>
</evidence>
<evidence type="ECO:0000313" key="9">
    <source>
        <dbReference type="EMBL" id="URW80517.1"/>
    </source>
</evidence>
<feature type="transmembrane region" description="Helical" evidence="6">
    <location>
        <begin position="411"/>
        <end position="434"/>
    </location>
</feature>
<dbReference type="Pfam" id="PF03772">
    <property type="entry name" value="Competence"/>
    <property type="match status" value="1"/>
</dbReference>
<dbReference type="AlphaFoldDB" id="A0A9J6ZS92"/>
<feature type="transmembrane region" description="Helical" evidence="6">
    <location>
        <begin position="252"/>
        <end position="274"/>
    </location>
</feature>
<feature type="transmembrane region" description="Helical" evidence="6">
    <location>
        <begin position="32"/>
        <end position="51"/>
    </location>
</feature>
<keyword evidence="5 6" id="KW-0472">Membrane</keyword>
<evidence type="ECO:0000256" key="1">
    <source>
        <dbReference type="ARBA" id="ARBA00004651"/>
    </source>
</evidence>
<dbReference type="InterPro" id="IPR052159">
    <property type="entry name" value="Competence_DNA_uptake"/>
</dbReference>
<keyword evidence="4 6" id="KW-1133">Transmembrane helix</keyword>
<sequence length="722" mass="79846">MNIFRKLPFLRVLICLAAGISVYNYAPALIPDSVLLVLLLVSTATFITLYLRKSDSDYKRRWIPGLFSSIAIFLTGWLLTSLRMPAVLEESTTATVSARIMTLEYRNNDRIRMLVKPLNTSDSLVLKSRDLLMLIVSGLPGDTLHEGDIISFTGAIRPLPKPANPYAFDYGRHLRNKGVAGIAYLPSSDIILALKAKTSLRTIPAQVRAWSLRTLFRYGLSDQAAAIAQAMLFGDRSGIDRDLNDRFVKTGVVHILAVSGLHVGIIQLFINFMLIPFFRRSSSIRWLISSSALLGYSFITGFSPSVSRAAFMFSVVSAGKLSNRSSNIYNLICLSASALLVINPLTLFNVGFILSHAAVVGIAAFYKPINNLFSFRFIMWRQLWSLVAVSVSAQLTTLPISVYLFSAFPTWFVISNLTIVPLCTPIMLATIAVLLFSPLPFVARIFAGFANDLLIFMVDSTGAVEQLPGNYIENLWLSFPLMLVSYLAILGLYLVVTTPSFKNISVFLGLCVALIAGIDVQNITKLDSCQLVVYSSSRGFVADIASNGNVFNIRTNDVDSASLAYTRNSYMKRKAIRPRKCDYLVLQASGESEIRFFNVGEHSFLLLSGTGSVDPKSALIPYYSWDPIVYPYPNSLKGNSDTSQLTAPDPAIEAPVRDITLIIAGRIIGNPEQIIDYFQCSEVVIGFNCSRYFRDKWQKAAQVRGIGFYVTYENGAYLKDCS</sequence>
<dbReference type="InterPro" id="IPR025405">
    <property type="entry name" value="DUF4131"/>
</dbReference>
<feature type="transmembrane region" description="Helical" evidence="6">
    <location>
        <begin position="503"/>
        <end position="520"/>
    </location>
</feature>
<evidence type="ECO:0000256" key="5">
    <source>
        <dbReference type="ARBA" id="ARBA00023136"/>
    </source>
</evidence>
<dbReference type="PANTHER" id="PTHR30619:SF1">
    <property type="entry name" value="RECOMBINATION PROTEIN 2"/>
    <property type="match status" value="1"/>
</dbReference>
<dbReference type="KEGG" id="alkq:M9189_04030"/>
<name>A0A9J6ZS92_9BACT</name>
<feature type="transmembrane region" description="Helical" evidence="6">
    <location>
        <begin position="441"/>
        <end position="463"/>
    </location>
</feature>
<evidence type="ECO:0000256" key="4">
    <source>
        <dbReference type="ARBA" id="ARBA00022989"/>
    </source>
</evidence>
<dbReference type="InterPro" id="IPR004477">
    <property type="entry name" value="ComEC_N"/>
</dbReference>
<feature type="transmembrane region" description="Helical" evidence="6">
    <location>
        <begin position="475"/>
        <end position="496"/>
    </location>
</feature>
<evidence type="ECO:0000313" key="10">
    <source>
        <dbReference type="Proteomes" id="UP001056426"/>
    </source>
</evidence>
<proteinExistence type="predicted"/>
<reference evidence="9" key="2">
    <citation type="submission" date="2022-06" db="EMBL/GenBank/DDBJ databases">
        <title>Xiashengella guii gen. nov. sp. nov., a bacterium isolated form anaerobic digestion tank.</title>
        <authorList>
            <person name="Huang H."/>
        </authorList>
    </citation>
    <scope>NUCLEOTIDE SEQUENCE</scope>
    <source>
        <strain evidence="9">Ai-910</strain>
    </source>
</reference>